<protein>
    <submittedName>
        <fullName evidence="2">DUF1269 domain-containing protein</fullName>
    </submittedName>
</protein>
<comment type="caution">
    <text evidence="2">The sequence shown here is derived from an EMBL/GenBank/DDBJ whole genome shotgun (WGS) entry which is preliminary data.</text>
</comment>
<gene>
    <name evidence="2" type="ORF">H3V53_42205</name>
</gene>
<dbReference type="EMBL" id="JACFYJ010000220">
    <property type="protein sequence ID" value="MEI6003449.1"/>
    <property type="molecule type" value="Genomic_DNA"/>
</dbReference>
<name>A0ABU8J711_9BURK</name>
<evidence type="ECO:0000256" key="1">
    <source>
        <dbReference type="SAM" id="Phobius"/>
    </source>
</evidence>
<evidence type="ECO:0000313" key="2">
    <source>
        <dbReference type="EMBL" id="MEI6003449.1"/>
    </source>
</evidence>
<dbReference type="Proteomes" id="UP001386437">
    <property type="component" value="Unassembled WGS sequence"/>
</dbReference>
<sequence length="169" mass="18211">MRRVYFLLPNADITRAVVDEMVRGGIERRHIHLVANHNIALDELPEASLVESSEIREIVARGVAAGAVVGTIAGLAAMMLSPIGLTVAGGAVLALTLAGVGFGEWLATTLGIDEASERYRQFIDAIRSGCVLLIVETRENHLELAERIVQEHHPCLLYGSTDHAVAVIR</sequence>
<keyword evidence="3" id="KW-1185">Reference proteome</keyword>
<feature type="transmembrane region" description="Helical" evidence="1">
    <location>
        <begin position="87"/>
        <end position="112"/>
    </location>
</feature>
<dbReference type="RefSeq" id="WP_336602976.1">
    <property type="nucleotide sequence ID" value="NZ_JACFYJ010000220.1"/>
</dbReference>
<evidence type="ECO:0000313" key="3">
    <source>
        <dbReference type="Proteomes" id="UP001386437"/>
    </source>
</evidence>
<proteinExistence type="predicted"/>
<keyword evidence="1" id="KW-0472">Membrane</keyword>
<keyword evidence="1" id="KW-1133">Transmembrane helix</keyword>
<feature type="transmembrane region" description="Helical" evidence="1">
    <location>
        <begin position="58"/>
        <end position="81"/>
    </location>
</feature>
<organism evidence="2 3">
    <name type="scientific">Paraburkholderia bengalensis</name>
    <dbReference type="NCBI Taxonomy" id="2747562"/>
    <lineage>
        <taxon>Bacteria</taxon>
        <taxon>Pseudomonadati</taxon>
        <taxon>Pseudomonadota</taxon>
        <taxon>Betaproteobacteria</taxon>
        <taxon>Burkholderiales</taxon>
        <taxon>Burkholderiaceae</taxon>
        <taxon>Paraburkholderia</taxon>
    </lineage>
</organism>
<reference evidence="2 3" key="1">
    <citation type="journal article" date="2022" name="Arch. Microbiol.">
        <title>Paraburkholderia bengalensis sp. nov. isolated from roots of Oryza sativa, IR64.</title>
        <authorList>
            <person name="Nag P."/>
            <person name="Mondal N."/>
            <person name="Sarkar J."/>
            <person name="Das S."/>
        </authorList>
    </citation>
    <scope>NUCLEOTIDE SEQUENCE [LARGE SCALE GENOMIC DNA]</scope>
    <source>
        <strain evidence="2 3">IR64_4_BI</strain>
    </source>
</reference>
<accession>A0ABU8J711</accession>
<keyword evidence="1" id="KW-0812">Transmembrane</keyword>